<evidence type="ECO:0000256" key="2">
    <source>
        <dbReference type="ARBA" id="ARBA00023015"/>
    </source>
</evidence>
<dbReference type="NCBIfam" id="TIGR02937">
    <property type="entry name" value="sigma70-ECF"/>
    <property type="match status" value="1"/>
</dbReference>
<dbReference type="EMBL" id="JAUJEA010000011">
    <property type="protein sequence ID" value="MDN5204353.1"/>
    <property type="molecule type" value="Genomic_DNA"/>
</dbReference>
<organism evidence="7 8">
    <name type="scientific">Splendidivirga corallicola</name>
    <dbReference type="NCBI Taxonomy" id="3051826"/>
    <lineage>
        <taxon>Bacteria</taxon>
        <taxon>Pseudomonadati</taxon>
        <taxon>Bacteroidota</taxon>
        <taxon>Cytophagia</taxon>
        <taxon>Cytophagales</taxon>
        <taxon>Splendidivirgaceae</taxon>
        <taxon>Splendidivirga</taxon>
    </lineage>
</organism>
<dbReference type="InterPro" id="IPR014284">
    <property type="entry name" value="RNA_pol_sigma-70_dom"/>
</dbReference>
<dbReference type="InterPro" id="IPR039425">
    <property type="entry name" value="RNA_pol_sigma-70-like"/>
</dbReference>
<feature type="domain" description="RNA polymerase sigma factor 70 region 4 type 2" evidence="6">
    <location>
        <begin position="128"/>
        <end position="177"/>
    </location>
</feature>
<comment type="caution">
    <text evidence="7">The sequence shown here is derived from an EMBL/GenBank/DDBJ whole genome shotgun (WGS) entry which is preliminary data.</text>
</comment>
<dbReference type="InterPro" id="IPR007627">
    <property type="entry name" value="RNA_pol_sigma70_r2"/>
</dbReference>
<evidence type="ECO:0000313" key="8">
    <source>
        <dbReference type="Proteomes" id="UP001172082"/>
    </source>
</evidence>
<evidence type="ECO:0000259" key="5">
    <source>
        <dbReference type="Pfam" id="PF04542"/>
    </source>
</evidence>
<dbReference type="Gene3D" id="1.10.10.10">
    <property type="entry name" value="Winged helix-like DNA-binding domain superfamily/Winged helix DNA-binding domain"/>
    <property type="match status" value="1"/>
</dbReference>
<gene>
    <name evidence="7" type="ORF">QQ008_23375</name>
</gene>
<dbReference type="InterPro" id="IPR036388">
    <property type="entry name" value="WH-like_DNA-bd_sf"/>
</dbReference>
<protein>
    <submittedName>
        <fullName evidence="7">RNA polymerase sigma-70 factor</fullName>
    </submittedName>
</protein>
<keyword evidence="3" id="KW-0731">Sigma factor</keyword>
<evidence type="ECO:0000256" key="1">
    <source>
        <dbReference type="ARBA" id="ARBA00010641"/>
    </source>
</evidence>
<dbReference type="Pfam" id="PF04542">
    <property type="entry name" value="Sigma70_r2"/>
    <property type="match status" value="1"/>
</dbReference>
<comment type="similarity">
    <text evidence="1">Belongs to the sigma-70 factor family. ECF subfamily.</text>
</comment>
<evidence type="ECO:0000256" key="3">
    <source>
        <dbReference type="ARBA" id="ARBA00023082"/>
    </source>
</evidence>
<keyword evidence="2" id="KW-0805">Transcription regulation</keyword>
<name>A0ABT8KW34_9BACT</name>
<dbReference type="NCBIfam" id="TIGR02985">
    <property type="entry name" value="Sig70_bacteroi1"/>
    <property type="match status" value="1"/>
</dbReference>
<sequence length="201" mass="23184">MIKGEKHIDAFQLLTKVREGNEKAFETLFDIYKDKVYAFSYKILKSKDLADDVAIEVFTKIWKNRASIQPGLAFQAYLFRITKNHIINFLNKASLDAKVQEQLITSVNHHRSSTEEEIIYKDYLTLAEQAISQMPKQRRQVFRLKNEQGMSYEQIALHLGVSKNTVKSHLTAATAHLRNVFTMYPDKTAILVLLLSSSLKF</sequence>
<dbReference type="SUPFAM" id="SSF88659">
    <property type="entry name" value="Sigma3 and sigma4 domains of RNA polymerase sigma factors"/>
    <property type="match status" value="1"/>
</dbReference>
<dbReference type="InterPro" id="IPR013249">
    <property type="entry name" value="RNA_pol_sigma70_r4_t2"/>
</dbReference>
<dbReference type="Proteomes" id="UP001172082">
    <property type="component" value="Unassembled WGS sequence"/>
</dbReference>
<dbReference type="InterPro" id="IPR013325">
    <property type="entry name" value="RNA_pol_sigma_r2"/>
</dbReference>
<dbReference type="RefSeq" id="WP_346754377.1">
    <property type="nucleotide sequence ID" value="NZ_JAUJEA010000011.1"/>
</dbReference>
<dbReference type="Pfam" id="PF08281">
    <property type="entry name" value="Sigma70_r4_2"/>
    <property type="match status" value="1"/>
</dbReference>
<reference evidence="7" key="1">
    <citation type="submission" date="2023-06" db="EMBL/GenBank/DDBJ databases">
        <title>Genomic of Parafulvivirga corallium.</title>
        <authorList>
            <person name="Wang G."/>
        </authorList>
    </citation>
    <scope>NUCLEOTIDE SEQUENCE</scope>
    <source>
        <strain evidence="7">BMA10</strain>
    </source>
</reference>
<feature type="domain" description="RNA polymerase sigma-70 region 2" evidence="5">
    <location>
        <begin position="28"/>
        <end position="93"/>
    </location>
</feature>
<dbReference type="InterPro" id="IPR013324">
    <property type="entry name" value="RNA_pol_sigma_r3/r4-like"/>
</dbReference>
<keyword evidence="8" id="KW-1185">Reference proteome</keyword>
<accession>A0ABT8KW34</accession>
<dbReference type="PANTHER" id="PTHR43133:SF46">
    <property type="entry name" value="RNA POLYMERASE SIGMA-70 FACTOR ECF SUBFAMILY"/>
    <property type="match status" value="1"/>
</dbReference>
<evidence type="ECO:0000313" key="7">
    <source>
        <dbReference type="EMBL" id="MDN5204353.1"/>
    </source>
</evidence>
<dbReference type="CDD" id="cd06171">
    <property type="entry name" value="Sigma70_r4"/>
    <property type="match status" value="1"/>
</dbReference>
<keyword evidence="4" id="KW-0804">Transcription</keyword>
<proteinExistence type="inferred from homology"/>
<evidence type="ECO:0000256" key="4">
    <source>
        <dbReference type="ARBA" id="ARBA00023163"/>
    </source>
</evidence>
<evidence type="ECO:0000259" key="6">
    <source>
        <dbReference type="Pfam" id="PF08281"/>
    </source>
</evidence>
<dbReference type="Gene3D" id="1.10.1740.10">
    <property type="match status" value="1"/>
</dbReference>
<dbReference type="SUPFAM" id="SSF88946">
    <property type="entry name" value="Sigma2 domain of RNA polymerase sigma factors"/>
    <property type="match status" value="1"/>
</dbReference>
<dbReference type="InterPro" id="IPR014327">
    <property type="entry name" value="RNA_pol_sigma70_bacteroid"/>
</dbReference>
<dbReference type="PANTHER" id="PTHR43133">
    <property type="entry name" value="RNA POLYMERASE ECF-TYPE SIGMA FACTO"/>
    <property type="match status" value="1"/>
</dbReference>